<evidence type="ECO:0000313" key="1">
    <source>
        <dbReference type="EMBL" id="GAA2503755.1"/>
    </source>
</evidence>
<keyword evidence="2" id="KW-1185">Reference proteome</keyword>
<dbReference type="Proteomes" id="UP001501358">
    <property type="component" value="Unassembled WGS sequence"/>
</dbReference>
<gene>
    <name evidence="1" type="ORF">GCM10010406_45400</name>
</gene>
<dbReference type="EMBL" id="BAAATA010000034">
    <property type="protein sequence ID" value="GAA2503755.1"/>
    <property type="molecule type" value="Genomic_DNA"/>
</dbReference>
<reference evidence="2" key="1">
    <citation type="journal article" date="2019" name="Int. J. Syst. Evol. Microbiol.">
        <title>The Global Catalogue of Microorganisms (GCM) 10K type strain sequencing project: providing services to taxonomists for standard genome sequencing and annotation.</title>
        <authorList>
            <consortium name="The Broad Institute Genomics Platform"/>
            <consortium name="The Broad Institute Genome Sequencing Center for Infectious Disease"/>
            <person name="Wu L."/>
            <person name="Ma J."/>
        </authorList>
    </citation>
    <scope>NUCLEOTIDE SEQUENCE [LARGE SCALE GENOMIC DNA]</scope>
    <source>
        <strain evidence="2">JCM 6307</strain>
    </source>
</reference>
<evidence type="ECO:0000313" key="2">
    <source>
        <dbReference type="Proteomes" id="UP001501358"/>
    </source>
</evidence>
<name>A0ABP5ZSL4_9ACTN</name>
<organism evidence="1 2">
    <name type="scientific">Streptomyces thermolineatus</name>
    <dbReference type="NCBI Taxonomy" id="44033"/>
    <lineage>
        <taxon>Bacteria</taxon>
        <taxon>Bacillati</taxon>
        <taxon>Actinomycetota</taxon>
        <taxon>Actinomycetes</taxon>
        <taxon>Kitasatosporales</taxon>
        <taxon>Streptomycetaceae</taxon>
        <taxon>Streptomyces</taxon>
    </lineage>
</organism>
<comment type="caution">
    <text evidence="1">The sequence shown here is derived from an EMBL/GenBank/DDBJ whole genome shotgun (WGS) entry which is preliminary data.</text>
</comment>
<sequence length="382" mass="42522">MAVMLYHPLVNPPAEVVHQALLYWDGISSVVPRALPVPGRRPPSRTPEPALDLLRPDLRELRDRGLYSPLVVDPDLLYPLHHRPEACPPDEPDPTWVILEDGLRRMAGGGRPPRPPASPGHFIIPMKTHWRLEELLCELGLAEEVQRPDLPEGYALSVAEEVQQFVVGTVVRGIADDASRSGTAHFPYTDREEAHRWALRPSPAGHPVLSWEMELGRLLPLPAPGTPTAEVLAFRERHRDERLRLMRALHRMLGDLRRDYEHPADVLAQLRREIDQAVGDYRAAVRASRTAWVSRSVTVAVALGAAGAGAHLAPGLEWVLGTVGGYTLNVATREIRPAAKEAREHDFSYLHRVGASLGEPHPARHGLLHRAVRALSFPRPRR</sequence>
<dbReference type="RefSeq" id="WP_425582737.1">
    <property type="nucleotide sequence ID" value="NZ_BAAATA010000034.1"/>
</dbReference>
<accession>A0ABP5ZSL4</accession>
<protein>
    <submittedName>
        <fullName evidence="1">Uncharacterized protein</fullName>
    </submittedName>
</protein>
<proteinExistence type="predicted"/>